<dbReference type="Proteomes" id="UP001601059">
    <property type="component" value="Unassembled WGS sequence"/>
</dbReference>
<dbReference type="Gene3D" id="3.40.50.300">
    <property type="entry name" value="P-loop containing nucleotide triphosphate hydrolases"/>
    <property type="match status" value="1"/>
</dbReference>
<evidence type="ECO:0000313" key="1">
    <source>
        <dbReference type="EMBL" id="MFE8701511.1"/>
    </source>
</evidence>
<reference evidence="1 2" key="1">
    <citation type="submission" date="2024-08" db="EMBL/GenBank/DDBJ databases">
        <title>Two novel Cytobacillus novel species.</title>
        <authorList>
            <person name="Liu G."/>
        </authorList>
    </citation>
    <scope>NUCLEOTIDE SEQUENCE [LARGE SCALE GENOMIC DNA]</scope>
    <source>
        <strain evidence="1 2">FJAT-54145</strain>
    </source>
</reference>
<organism evidence="1 2">
    <name type="scientific">Cytobacillus spartinae</name>
    <dbReference type="NCBI Taxonomy" id="3299023"/>
    <lineage>
        <taxon>Bacteria</taxon>
        <taxon>Bacillati</taxon>
        <taxon>Bacillota</taxon>
        <taxon>Bacilli</taxon>
        <taxon>Bacillales</taxon>
        <taxon>Bacillaceae</taxon>
        <taxon>Cytobacillus</taxon>
    </lineage>
</organism>
<dbReference type="InterPro" id="IPR027417">
    <property type="entry name" value="P-loop_NTPase"/>
</dbReference>
<protein>
    <submittedName>
        <fullName evidence="1">Chloramphenicol acetyltransferase</fullName>
    </submittedName>
</protein>
<dbReference type="RefSeq" id="WP_389361469.1">
    <property type="nucleotide sequence ID" value="NZ_JBIACK010000005.1"/>
</dbReference>
<evidence type="ECO:0000313" key="2">
    <source>
        <dbReference type="Proteomes" id="UP001601059"/>
    </source>
</evidence>
<dbReference type="SUPFAM" id="SSF52540">
    <property type="entry name" value="P-loop containing nucleoside triphosphate hydrolases"/>
    <property type="match status" value="1"/>
</dbReference>
<keyword evidence="2" id="KW-1185">Reference proteome</keyword>
<name>A0ABW6KB87_9BACI</name>
<dbReference type="EMBL" id="JBIACK010000005">
    <property type="protein sequence ID" value="MFE8701511.1"/>
    <property type="molecule type" value="Genomic_DNA"/>
</dbReference>
<accession>A0ABW6KB87</accession>
<proteinExistence type="predicted"/>
<gene>
    <name evidence="1" type="ORF">ACFYKX_12980</name>
</gene>
<sequence length="210" mass="24790">MSIICLEGASAVGKTTTAIEIARKTNTYIIPEVNLLYERPKKETKTWYLERQVERWQIAQEKSKEYDTVILDGDLFQPLSYNWCFDFNLFNQSLDFLYEFYLREIGAGRIGFPDKYFYLHTNQENLRDRKENDRTRKRGNFEKHLKIIEPHQRYYMALNLFSPGYVKEMEAKSIDENANVIIGHLPSSTLSGDLEKLLDNIVSWLRENKA</sequence>
<comment type="caution">
    <text evidence="1">The sequence shown here is derived from an EMBL/GenBank/DDBJ whole genome shotgun (WGS) entry which is preliminary data.</text>
</comment>